<dbReference type="SUPFAM" id="SSF53474">
    <property type="entry name" value="alpha/beta-Hydrolases"/>
    <property type="match status" value="1"/>
</dbReference>
<name>A0A7W3PF14_9MICO</name>
<dbReference type="Gene3D" id="3.40.50.1820">
    <property type="entry name" value="alpha/beta hydrolase"/>
    <property type="match status" value="1"/>
</dbReference>
<dbReference type="InterPro" id="IPR000801">
    <property type="entry name" value="Esterase-like"/>
</dbReference>
<dbReference type="Proteomes" id="UP000540568">
    <property type="component" value="Unassembled WGS sequence"/>
</dbReference>
<evidence type="ECO:0000313" key="1">
    <source>
        <dbReference type="EMBL" id="MBA8809142.1"/>
    </source>
</evidence>
<evidence type="ECO:0000313" key="2">
    <source>
        <dbReference type="Proteomes" id="UP000540568"/>
    </source>
</evidence>
<reference evidence="1 2" key="1">
    <citation type="submission" date="2020-07" db="EMBL/GenBank/DDBJ databases">
        <title>Sequencing the genomes of 1000 actinobacteria strains.</title>
        <authorList>
            <person name="Klenk H.-P."/>
        </authorList>
    </citation>
    <scope>NUCLEOTIDE SEQUENCE [LARGE SCALE GENOMIC DNA]</scope>
    <source>
        <strain evidence="1 2">DSM 44121</strain>
    </source>
</reference>
<gene>
    <name evidence="1" type="ORF">FHX71_003084</name>
</gene>
<dbReference type="RefSeq" id="WP_182617790.1">
    <property type="nucleotide sequence ID" value="NZ_BAAATF010000003.1"/>
</dbReference>
<protein>
    <submittedName>
        <fullName evidence="1">Enterochelin esterase family protein</fullName>
    </submittedName>
</protein>
<keyword evidence="2" id="KW-1185">Reference proteome</keyword>
<dbReference type="PANTHER" id="PTHR48098:SF3">
    <property type="entry name" value="IRON(III) ENTEROBACTIN ESTERASE"/>
    <property type="match status" value="1"/>
</dbReference>
<dbReference type="InterPro" id="IPR050583">
    <property type="entry name" value="Mycobacterial_A85_antigen"/>
</dbReference>
<sequence>MAAPVPFRPLPVDLDDVRYELGPDSRRRPEVPPGRTVELRLDDSAVYPGTTRRVWLHVPAGLAADADPAGLLVFQDGWWYLDPEGDVRGGIVLDNLVHDGAIPPTIGVFVDPGVFPDLADPAARKNRNTEYDAADDRYVTFLLTEVLPEVRRRYAVTDHPDRWGVVGGSSGGNCAFTAAWHRPDRFGGVVGFLSSFAQMPGGNPYPAALAAEPRRPLRIFLQAGHRDLGWDRPERNWLAENLRVGAALAVAGYDFRLVLGDGGHNPNHAGVLLPDALRWLWRASPAGPAG</sequence>
<dbReference type="AlphaFoldDB" id="A0A7W3PF14"/>
<dbReference type="EMBL" id="JACGWV010000001">
    <property type="protein sequence ID" value="MBA8809142.1"/>
    <property type="molecule type" value="Genomic_DNA"/>
</dbReference>
<accession>A0A7W3PF14</accession>
<dbReference type="Pfam" id="PF00756">
    <property type="entry name" value="Esterase"/>
    <property type="match status" value="1"/>
</dbReference>
<organism evidence="1 2">
    <name type="scientific">Promicromonospora sukumoe</name>
    <dbReference type="NCBI Taxonomy" id="88382"/>
    <lineage>
        <taxon>Bacteria</taxon>
        <taxon>Bacillati</taxon>
        <taxon>Actinomycetota</taxon>
        <taxon>Actinomycetes</taxon>
        <taxon>Micrococcales</taxon>
        <taxon>Promicromonosporaceae</taxon>
        <taxon>Promicromonospora</taxon>
    </lineage>
</organism>
<comment type="caution">
    <text evidence="1">The sequence shown here is derived from an EMBL/GenBank/DDBJ whole genome shotgun (WGS) entry which is preliminary data.</text>
</comment>
<dbReference type="PANTHER" id="PTHR48098">
    <property type="entry name" value="ENTEROCHELIN ESTERASE-RELATED"/>
    <property type="match status" value="1"/>
</dbReference>
<dbReference type="InterPro" id="IPR029058">
    <property type="entry name" value="AB_hydrolase_fold"/>
</dbReference>
<proteinExistence type="predicted"/>